<dbReference type="Pfam" id="PF13715">
    <property type="entry name" value="CarbopepD_reg_2"/>
    <property type="match status" value="1"/>
</dbReference>
<dbReference type="EMBL" id="UINC01014369">
    <property type="protein sequence ID" value="SVA61329.1"/>
    <property type="molecule type" value="Genomic_DNA"/>
</dbReference>
<keyword evidence="8" id="KW-0998">Cell outer membrane</keyword>
<evidence type="ECO:0000256" key="3">
    <source>
        <dbReference type="ARBA" id="ARBA00022692"/>
    </source>
</evidence>
<dbReference type="Pfam" id="PF07715">
    <property type="entry name" value="Plug"/>
    <property type="match status" value="1"/>
</dbReference>
<comment type="subcellular location">
    <subcellularLocation>
        <location evidence="1">Cell outer membrane</location>
        <topology evidence="1">Multi-pass membrane protein</topology>
    </subcellularLocation>
</comment>
<dbReference type="Pfam" id="PF00593">
    <property type="entry name" value="TonB_dep_Rec_b-barrel"/>
    <property type="match status" value="1"/>
</dbReference>
<evidence type="ECO:0000256" key="4">
    <source>
        <dbReference type="ARBA" id="ARBA00022729"/>
    </source>
</evidence>
<dbReference type="SUPFAM" id="SSF49464">
    <property type="entry name" value="Carboxypeptidase regulatory domain-like"/>
    <property type="match status" value="1"/>
</dbReference>
<dbReference type="InterPro" id="IPR036942">
    <property type="entry name" value="Beta-barrel_TonB_sf"/>
</dbReference>
<keyword evidence="6 9" id="KW-0472">Membrane</keyword>
<dbReference type="GO" id="GO:0015344">
    <property type="term" value="F:siderophore uptake transmembrane transporter activity"/>
    <property type="evidence" value="ECO:0007669"/>
    <property type="project" value="TreeGrafter"/>
</dbReference>
<dbReference type="PANTHER" id="PTHR30069:SF29">
    <property type="entry name" value="HEMOGLOBIN AND HEMOGLOBIN-HAPTOGLOBIN-BINDING PROTEIN 1-RELATED"/>
    <property type="match status" value="1"/>
</dbReference>
<dbReference type="AlphaFoldDB" id="A0A381X988"/>
<keyword evidence="9" id="KW-1133">Transmembrane helix</keyword>
<protein>
    <recommendedName>
        <fullName evidence="13">TonB-dependent receptor plug domain-containing protein</fullName>
    </recommendedName>
</protein>
<feature type="domain" description="TonB-dependent receptor plug" evidence="11">
    <location>
        <begin position="161"/>
        <end position="257"/>
    </location>
</feature>
<evidence type="ECO:0000256" key="6">
    <source>
        <dbReference type="ARBA" id="ARBA00023136"/>
    </source>
</evidence>
<evidence type="ECO:0000259" key="11">
    <source>
        <dbReference type="Pfam" id="PF07715"/>
    </source>
</evidence>
<reference evidence="12" key="1">
    <citation type="submission" date="2018-05" db="EMBL/GenBank/DDBJ databases">
        <authorList>
            <person name="Lanie J.A."/>
            <person name="Ng W.-L."/>
            <person name="Kazmierczak K.M."/>
            <person name="Andrzejewski T.M."/>
            <person name="Davidsen T.M."/>
            <person name="Wayne K.J."/>
            <person name="Tettelin H."/>
            <person name="Glass J.I."/>
            <person name="Rusch D."/>
            <person name="Podicherti R."/>
            <person name="Tsui H.-C.T."/>
            <person name="Winkler M.E."/>
        </authorList>
    </citation>
    <scope>NUCLEOTIDE SEQUENCE</scope>
</reference>
<dbReference type="PANTHER" id="PTHR30069">
    <property type="entry name" value="TONB-DEPENDENT OUTER MEMBRANE RECEPTOR"/>
    <property type="match status" value="1"/>
</dbReference>
<evidence type="ECO:0000259" key="10">
    <source>
        <dbReference type="Pfam" id="PF00593"/>
    </source>
</evidence>
<dbReference type="Gene3D" id="2.40.170.20">
    <property type="entry name" value="TonB-dependent receptor, beta-barrel domain"/>
    <property type="match status" value="1"/>
</dbReference>
<name>A0A381X988_9ZZZZ</name>
<evidence type="ECO:0000313" key="12">
    <source>
        <dbReference type="EMBL" id="SVA61329.1"/>
    </source>
</evidence>
<evidence type="ECO:0000256" key="2">
    <source>
        <dbReference type="ARBA" id="ARBA00022448"/>
    </source>
</evidence>
<dbReference type="InterPro" id="IPR039426">
    <property type="entry name" value="TonB-dep_rcpt-like"/>
</dbReference>
<feature type="domain" description="TonB-dependent receptor-like beta-barrel" evidence="10">
    <location>
        <begin position="394"/>
        <end position="807"/>
    </location>
</feature>
<dbReference type="GO" id="GO:0009279">
    <property type="term" value="C:cell outer membrane"/>
    <property type="evidence" value="ECO:0007669"/>
    <property type="project" value="UniProtKB-SubCell"/>
</dbReference>
<dbReference type="InterPro" id="IPR037066">
    <property type="entry name" value="Plug_dom_sf"/>
</dbReference>
<sequence>MKQAITFSNVNNTPMLWLKLYFIKRSKKLIMYISRLKIHSSFILVTIIFLMINPISGSNTGKLHGTLRDAETGGPVIAANVIIKETNLGAITSEKGQYIVLNVPPGIYSVVFSHIAYHPLSIENVKISSDYSEEISVELLPSVLEGEGVTIVAQRSMYQGDFTATRSILSEDEIELIPAENVADLMKMHAGMVLGSDGRFHLRGGRGSEIRYYVDGIDVTDPYSSELSSVMVNTSAIQEMSIVSGTYNAEYGQALSGIVNLVTKNGNPQKTNGEFTIYSGNYLSDSPVFSNINQPIGLSLKNSEGSVSGPVPFTDKKMSYFFSGKLSFSDGWIYGKRNFLPTDSSNFSPLDPEEWYVEATGDSSFIPMNPSTSINFMSKISASLGQRTKLSISYLQNNYNFQNYNHLFKYNPDGNYKQFRRGRTITTSLSHSFSNRAFTNFKISSVSGNYKYYVFEDPSDERYVSQDLFNTIAYNFYTGGTGMWHFQEKSSSLIIQWDFTAQIGDRHLIKTGIGGSLRNLFLKEFELLLDESTNWEAQIPLPYSPKHNQYDHNPSEYYGFVQDKIEFMGLVLNLGFRFDYFLPDGKYPSDLRDPENSSKIVAAPTKQISPRFGMAYPITDQGILYVSYGHFFQLPPYKYLYVNPEFEVEPGVLTSIIGNAALKPQKSVAYEIGVQQQITDFFSVNLTTYNKDITNLIGSEYHQLYDISRKYTRYINRDYGNVRGGSFILKGVLGKNPFITFNTGYTYQFAQGNASDPNAMYYDLRSSPPRESEKTLVFLDWDERHAITSSISLSKRNKWSVGYTFNLGSGMPYTPEYQS</sequence>
<dbReference type="Gene3D" id="2.170.130.10">
    <property type="entry name" value="TonB-dependent receptor, plug domain"/>
    <property type="match status" value="1"/>
</dbReference>
<dbReference type="GO" id="GO:0044718">
    <property type="term" value="P:siderophore transmembrane transport"/>
    <property type="evidence" value="ECO:0007669"/>
    <property type="project" value="TreeGrafter"/>
</dbReference>
<evidence type="ECO:0000256" key="8">
    <source>
        <dbReference type="ARBA" id="ARBA00023237"/>
    </source>
</evidence>
<keyword evidence="3 9" id="KW-0812">Transmembrane</keyword>
<evidence type="ECO:0000256" key="7">
    <source>
        <dbReference type="ARBA" id="ARBA00023170"/>
    </source>
</evidence>
<feature type="transmembrane region" description="Helical" evidence="9">
    <location>
        <begin position="29"/>
        <end position="52"/>
    </location>
</feature>
<feature type="non-terminal residue" evidence="12">
    <location>
        <position position="819"/>
    </location>
</feature>
<dbReference type="PROSITE" id="PS52016">
    <property type="entry name" value="TONB_DEPENDENT_REC_3"/>
    <property type="match status" value="1"/>
</dbReference>
<dbReference type="Gene3D" id="2.60.40.1120">
    <property type="entry name" value="Carboxypeptidase-like, regulatory domain"/>
    <property type="match status" value="1"/>
</dbReference>
<dbReference type="InterPro" id="IPR000531">
    <property type="entry name" value="Beta-barrel_TonB"/>
</dbReference>
<dbReference type="SUPFAM" id="SSF56935">
    <property type="entry name" value="Porins"/>
    <property type="match status" value="1"/>
</dbReference>
<keyword evidence="5" id="KW-0798">TonB box</keyword>
<organism evidence="12">
    <name type="scientific">marine metagenome</name>
    <dbReference type="NCBI Taxonomy" id="408172"/>
    <lineage>
        <taxon>unclassified sequences</taxon>
        <taxon>metagenomes</taxon>
        <taxon>ecological metagenomes</taxon>
    </lineage>
</organism>
<keyword evidence="4" id="KW-0732">Signal</keyword>
<dbReference type="InterPro" id="IPR012910">
    <property type="entry name" value="Plug_dom"/>
</dbReference>
<gene>
    <name evidence="12" type="ORF">METZ01_LOCUS114183</name>
</gene>
<evidence type="ECO:0008006" key="13">
    <source>
        <dbReference type="Google" id="ProtNLM"/>
    </source>
</evidence>
<dbReference type="InterPro" id="IPR008969">
    <property type="entry name" value="CarboxyPept-like_regulatory"/>
</dbReference>
<proteinExistence type="predicted"/>
<keyword evidence="2" id="KW-0813">Transport</keyword>
<accession>A0A381X988</accession>
<evidence type="ECO:0000256" key="9">
    <source>
        <dbReference type="SAM" id="Phobius"/>
    </source>
</evidence>
<evidence type="ECO:0000256" key="1">
    <source>
        <dbReference type="ARBA" id="ARBA00004571"/>
    </source>
</evidence>
<evidence type="ECO:0000256" key="5">
    <source>
        <dbReference type="ARBA" id="ARBA00023077"/>
    </source>
</evidence>
<keyword evidence="7" id="KW-0675">Receptor</keyword>